<dbReference type="Proteomes" id="UP001596099">
    <property type="component" value="Unassembled WGS sequence"/>
</dbReference>
<dbReference type="InterPro" id="IPR024654">
    <property type="entry name" value="Calcineurin-like_PHP_lpxH"/>
</dbReference>
<comment type="caution">
    <text evidence="3">The sequence shown here is derived from an EMBL/GenBank/DDBJ whole genome shotgun (WGS) entry which is preliminary data.</text>
</comment>
<name>A0ABD5RJW4_9EURY</name>
<evidence type="ECO:0000313" key="3">
    <source>
        <dbReference type="EMBL" id="MFC5970902.1"/>
    </source>
</evidence>
<gene>
    <name evidence="3" type="ORF">ACFPYI_06110</name>
</gene>
<keyword evidence="4" id="KW-1185">Reference proteome</keyword>
<keyword evidence="1" id="KW-0479">Metal-binding</keyword>
<dbReference type="PANTHER" id="PTHR42850:SF2">
    <property type="entry name" value="BLL5683 PROTEIN"/>
    <property type="match status" value="1"/>
</dbReference>
<evidence type="ECO:0000259" key="2">
    <source>
        <dbReference type="Pfam" id="PF12850"/>
    </source>
</evidence>
<dbReference type="PANTHER" id="PTHR42850">
    <property type="entry name" value="METALLOPHOSPHOESTERASE"/>
    <property type="match status" value="1"/>
</dbReference>
<feature type="domain" description="Calcineurin-like phosphoesterase" evidence="2">
    <location>
        <begin position="1"/>
        <end position="195"/>
    </location>
</feature>
<dbReference type="Pfam" id="PF12850">
    <property type="entry name" value="Metallophos_2"/>
    <property type="match status" value="1"/>
</dbReference>
<dbReference type="InterPro" id="IPR000979">
    <property type="entry name" value="Phosphodiesterase_MJ0936/Vps29"/>
</dbReference>
<dbReference type="InterPro" id="IPR029052">
    <property type="entry name" value="Metallo-depent_PP-like"/>
</dbReference>
<dbReference type="RefSeq" id="WP_247413818.1">
    <property type="nucleotide sequence ID" value="NZ_JALLGW010000001.1"/>
</dbReference>
<dbReference type="GO" id="GO:0016787">
    <property type="term" value="F:hydrolase activity"/>
    <property type="evidence" value="ECO:0007669"/>
    <property type="project" value="UniProtKB-UniRule"/>
</dbReference>
<evidence type="ECO:0000313" key="4">
    <source>
        <dbReference type="Proteomes" id="UP001596099"/>
    </source>
</evidence>
<dbReference type="InterPro" id="IPR050126">
    <property type="entry name" value="Ap4A_hydrolase"/>
</dbReference>
<dbReference type="PIRSF" id="PIRSF000883">
    <property type="entry name" value="Pesterase_MJ0912"/>
    <property type="match status" value="1"/>
</dbReference>
<organism evidence="3 4">
    <name type="scientific">Halomarina salina</name>
    <dbReference type="NCBI Taxonomy" id="1872699"/>
    <lineage>
        <taxon>Archaea</taxon>
        <taxon>Methanobacteriati</taxon>
        <taxon>Methanobacteriota</taxon>
        <taxon>Stenosarchaea group</taxon>
        <taxon>Halobacteria</taxon>
        <taxon>Halobacteriales</taxon>
        <taxon>Natronomonadaceae</taxon>
        <taxon>Halomarina</taxon>
    </lineage>
</organism>
<reference evidence="3 4" key="1">
    <citation type="journal article" date="2019" name="Int. J. Syst. Evol. Microbiol.">
        <title>The Global Catalogue of Microorganisms (GCM) 10K type strain sequencing project: providing services to taxonomists for standard genome sequencing and annotation.</title>
        <authorList>
            <consortium name="The Broad Institute Genomics Platform"/>
            <consortium name="The Broad Institute Genome Sequencing Center for Infectious Disease"/>
            <person name="Wu L."/>
            <person name="Ma J."/>
        </authorList>
    </citation>
    <scope>NUCLEOTIDE SEQUENCE [LARGE SCALE GENOMIC DNA]</scope>
    <source>
        <strain evidence="3 4">CGMCC 1.12543</strain>
    </source>
</reference>
<protein>
    <recommendedName>
        <fullName evidence="1">Phosphoesterase</fullName>
        <ecNumber evidence="1">3.1.4.-</ecNumber>
    </recommendedName>
</protein>
<accession>A0ABD5RJW4</accession>
<comment type="similarity">
    <text evidence="1">Belongs to the metallophosphoesterase superfamily. YfcE family.</text>
</comment>
<evidence type="ECO:0000256" key="1">
    <source>
        <dbReference type="RuleBase" id="RU362039"/>
    </source>
</evidence>
<dbReference type="EMBL" id="JBHSQH010000001">
    <property type="protein sequence ID" value="MFC5970902.1"/>
    <property type="molecule type" value="Genomic_DNA"/>
</dbReference>
<dbReference type="InterPro" id="IPR011152">
    <property type="entry name" value="Pesterase_MJ0912"/>
</dbReference>
<sequence length="236" mass="25856">MRIGLVSDLHANAVALDAVCDALADDTPVDRLVCAGDIVGYNPFPADCVEALRSGRAADRVGADTTHVVEGNHDRAVRTPDRYRHNEMAFAGLQHARDHLDDDQLAWLGALPVETRLADGRVRVVHDHPTDRDRYVRPEQFPALAPHLGDESVFVLGHTHVQHHEWVDDTLVVNPGSVGQPRDGDPRAAFAVLDLPEDGAPSLTEHRVPYDVERVRSAVAEAGLPERTGRRLVDGR</sequence>
<dbReference type="NCBIfam" id="TIGR00040">
    <property type="entry name" value="yfcE"/>
    <property type="match status" value="1"/>
</dbReference>
<dbReference type="Gene3D" id="3.60.21.10">
    <property type="match status" value="1"/>
</dbReference>
<dbReference type="GO" id="GO:0046872">
    <property type="term" value="F:metal ion binding"/>
    <property type="evidence" value="ECO:0007669"/>
    <property type="project" value="UniProtKB-KW"/>
</dbReference>
<proteinExistence type="inferred from homology"/>
<comment type="cofactor">
    <cofactor evidence="1">
        <name>a divalent metal cation</name>
        <dbReference type="ChEBI" id="CHEBI:60240"/>
    </cofactor>
</comment>
<dbReference type="AlphaFoldDB" id="A0ABD5RJW4"/>
<dbReference type="EC" id="3.1.4.-" evidence="1"/>
<dbReference type="SUPFAM" id="SSF56300">
    <property type="entry name" value="Metallo-dependent phosphatases"/>
    <property type="match status" value="1"/>
</dbReference>